<dbReference type="EMBL" id="CAEZUP010000062">
    <property type="protein sequence ID" value="CAB4615699.1"/>
    <property type="molecule type" value="Genomic_DNA"/>
</dbReference>
<dbReference type="GO" id="GO:0006364">
    <property type="term" value="P:rRNA processing"/>
    <property type="evidence" value="ECO:0007669"/>
    <property type="project" value="InterPro"/>
</dbReference>
<sequence>MSRRSNNGSARQYPRTARLNELLREIIAEEIDHLDDDRLQLLTVTSVVVDGDLRHAQVFYDSLQGEEGDAEILEALGEMRWKLQGAIARQARMKHTPGLSFAPDHGVRSGARIESLLAELPEPGPEPTES</sequence>
<dbReference type="NCBIfam" id="TIGR00082">
    <property type="entry name" value="rbfA"/>
    <property type="match status" value="1"/>
</dbReference>
<organism evidence="1">
    <name type="scientific">freshwater metagenome</name>
    <dbReference type="NCBI Taxonomy" id="449393"/>
    <lineage>
        <taxon>unclassified sequences</taxon>
        <taxon>metagenomes</taxon>
        <taxon>ecological metagenomes</taxon>
    </lineage>
</organism>
<name>A0A6J6HVW3_9ZZZZ</name>
<evidence type="ECO:0000313" key="1">
    <source>
        <dbReference type="EMBL" id="CAB4615699.1"/>
    </source>
</evidence>
<dbReference type="Pfam" id="PF02033">
    <property type="entry name" value="RBFA"/>
    <property type="match status" value="1"/>
</dbReference>
<dbReference type="PANTHER" id="PTHR33515:SF1">
    <property type="entry name" value="RIBOSOME-BINDING FACTOR A, CHLOROPLASTIC-RELATED"/>
    <property type="match status" value="1"/>
</dbReference>
<dbReference type="AlphaFoldDB" id="A0A6J6HVW3"/>
<dbReference type="Gene3D" id="3.30.300.20">
    <property type="match status" value="1"/>
</dbReference>
<gene>
    <name evidence="1" type="ORF">UFOPK1835_01384</name>
</gene>
<reference evidence="1" key="1">
    <citation type="submission" date="2020-05" db="EMBL/GenBank/DDBJ databases">
        <authorList>
            <person name="Chiriac C."/>
            <person name="Salcher M."/>
            <person name="Ghai R."/>
            <person name="Kavagutti S V."/>
        </authorList>
    </citation>
    <scope>NUCLEOTIDE SEQUENCE</scope>
</reference>
<dbReference type="InterPro" id="IPR023799">
    <property type="entry name" value="RbfA_dom_sf"/>
</dbReference>
<dbReference type="HAMAP" id="MF_00003">
    <property type="entry name" value="RbfA"/>
    <property type="match status" value="1"/>
</dbReference>
<proteinExistence type="inferred from homology"/>
<dbReference type="InterPro" id="IPR015946">
    <property type="entry name" value="KH_dom-like_a/b"/>
</dbReference>
<protein>
    <submittedName>
        <fullName evidence="1">Unannotated protein</fullName>
    </submittedName>
</protein>
<dbReference type="PANTHER" id="PTHR33515">
    <property type="entry name" value="RIBOSOME-BINDING FACTOR A, CHLOROPLASTIC-RELATED"/>
    <property type="match status" value="1"/>
</dbReference>
<dbReference type="GO" id="GO:0043024">
    <property type="term" value="F:ribosomal small subunit binding"/>
    <property type="evidence" value="ECO:0007669"/>
    <property type="project" value="TreeGrafter"/>
</dbReference>
<dbReference type="SUPFAM" id="SSF89919">
    <property type="entry name" value="Ribosome-binding factor A, RbfA"/>
    <property type="match status" value="1"/>
</dbReference>
<dbReference type="InterPro" id="IPR000238">
    <property type="entry name" value="RbfA"/>
</dbReference>
<accession>A0A6J6HVW3</accession>
<dbReference type="GO" id="GO:0005829">
    <property type="term" value="C:cytosol"/>
    <property type="evidence" value="ECO:0007669"/>
    <property type="project" value="TreeGrafter"/>
</dbReference>